<dbReference type="Pfam" id="PF02954">
    <property type="entry name" value="HTH_8"/>
    <property type="match status" value="1"/>
</dbReference>
<sequence length="205" mass="23639">MPGPVRKDMQQTLLRVSQAQEFTPVGSTKARKTDVRIIAATHKSLRQACHDGLFRWDLFYRLSVAELHLPTLTAWSLTEKRDLIDHFIRIKQKAFRRPRPIRLTTAARQQLDLYLFPGNVRELENLIESLYVFAESQVDVADLPDWIRQPEQAINGFTWQHHEKDLIQRALAYFGGNKTRALDALGYGSMNTLTAKITRYAIPLP</sequence>
<dbReference type="Pfam" id="PF25601">
    <property type="entry name" value="AAA_lid_14"/>
    <property type="match status" value="1"/>
</dbReference>
<organism evidence="6 7">
    <name type="scientific">Spirosoma sordidisoli</name>
    <dbReference type="NCBI Taxonomy" id="2502893"/>
    <lineage>
        <taxon>Bacteria</taxon>
        <taxon>Pseudomonadati</taxon>
        <taxon>Bacteroidota</taxon>
        <taxon>Cytophagia</taxon>
        <taxon>Cytophagales</taxon>
        <taxon>Cytophagaceae</taxon>
        <taxon>Spirosoma</taxon>
    </lineage>
</organism>
<dbReference type="InterPro" id="IPR002078">
    <property type="entry name" value="Sigma_54_int"/>
</dbReference>
<dbReference type="PROSITE" id="PS50045">
    <property type="entry name" value="SIGMA54_INTERACT_4"/>
    <property type="match status" value="1"/>
</dbReference>
<name>A0A4Q2UYD7_9BACT</name>
<feature type="domain" description="Sigma-54 factor interaction" evidence="5">
    <location>
        <begin position="1"/>
        <end position="132"/>
    </location>
</feature>
<gene>
    <name evidence="6" type="ORF">EQG79_08330</name>
</gene>
<dbReference type="SUPFAM" id="SSF52540">
    <property type="entry name" value="P-loop containing nucleoside triphosphate hydrolases"/>
    <property type="match status" value="1"/>
</dbReference>
<dbReference type="Gene3D" id="1.10.8.60">
    <property type="match status" value="1"/>
</dbReference>
<keyword evidence="2" id="KW-0067">ATP-binding</keyword>
<dbReference type="InterPro" id="IPR025944">
    <property type="entry name" value="Sigma_54_int_dom_CS"/>
</dbReference>
<evidence type="ECO:0000313" key="6">
    <source>
        <dbReference type="EMBL" id="RYC72109.1"/>
    </source>
</evidence>
<keyword evidence="3" id="KW-0805">Transcription regulation</keyword>
<protein>
    <submittedName>
        <fullName evidence="6">Sigma-54-dependent Fis family transcriptional regulator</fullName>
    </submittedName>
</protein>
<dbReference type="Proteomes" id="UP000290407">
    <property type="component" value="Unassembled WGS sequence"/>
</dbReference>
<dbReference type="Pfam" id="PF00158">
    <property type="entry name" value="Sigma54_activat"/>
    <property type="match status" value="1"/>
</dbReference>
<evidence type="ECO:0000256" key="4">
    <source>
        <dbReference type="ARBA" id="ARBA00023163"/>
    </source>
</evidence>
<evidence type="ECO:0000256" key="1">
    <source>
        <dbReference type="ARBA" id="ARBA00022741"/>
    </source>
</evidence>
<dbReference type="PANTHER" id="PTHR32071:SF81">
    <property type="entry name" value="PROPIONATE CATABOLISM OPERON REGULATORY PROTEIN"/>
    <property type="match status" value="1"/>
</dbReference>
<dbReference type="InterPro" id="IPR009057">
    <property type="entry name" value="Homeodomain-like_sf"/>
</dbReference>
<proteinExistence type="predicted"/>
<dbReference type="InterPro" id="IPR027417">
    <property type="entry name" value="P-loop_NTPase"/>
</dbReference>
<evidence type="ECO:0000259" key="5">
    <source>
        <dbReference type="PROSITE" id="PS50045"/>
    </source>
</evidence>
<keyword evidence="4" id="KW-0804">Transcription</keyword>
<dbReference type="GO" id="GO:0005524">
    <property type="term" value="F:ATP binding"/>
    <property type="evidence" value="ECO:0007669"/>
    <property type="project" value="UniProtKB-KW"/>
</dbReference>
<dbReference type="PANTHER" id="PTHR32071">
    <property type="entry name" value="TRANSCRIPTIONAL REGULATORY PROTEIN"/>
    <property type="match status" value="1"/>
</dbReference>
<dbReference type="Gene3D" id="3.40.50.300">
    <property type="entry name" value="P-loop containing nucleotide triphosphate hydrolases"/>
    <property type="match status" value="1"/>
</dbReference>
<dbReference type="GO" id="GO:0043565">
    <property type="term" value="F:sequence-specific DNA binding"/>
    <property type="evidence" value="ECO:0007669"/>
    <property type="project" value="InterPro"/>
</dbReference>
<dbReference type="InterPro" id="IPR058031">
    <property type="entry name" value="AAA_lid_NorR"/>
</dbReference>
<dbReference type="InterPro" id="IPR002197">
    <property type="entry name" value="HTH_Fis"/>
</dbReference>
<dbReference type="AlphaFoldDB" id="A0A4Q2UYD7"/>
<dbReference type="PROSITE" id="PS00688">
    <property type="entry name" value="SIGMA54_INTERACT_3"/>
    <property type="match status" value="1"/>
</dbReference>
<evidence type="ECO:0000256" key="3">
    <source>
        <dbReference type="ARBA" id="ARBA00023015"/>
    </source>
</evidence>
<evidence type="ECO:0000256" key="2">
    <source>
        <dbReference type="ARBA" id="ARBA00022840"/>
    </source>
</evidence>
<accession>A0A4Q2UYD7</accession>
<reference evidence="6 7" key="1">
    <citation type="submission" date="2019-01" db="EMBL/GenBank/DDBJ databases">
        <title>Spirosoma flava sp. nov., a propanil-degrading bacterium isolated from herbicide-contaminated soil.</title>
        <authorList>
            <person name="Zhang L."/>
            <person name="Jiang J.-D."/>
        </authorList>
    </citation>
    <scope>NUCLEOTIDE SEQUENCE [LARGE SCALE GENOMIC DNA]</scope>
    <source>
        <strain evidence="6 7">TY50</strain>
    </source>
</reference>
<evidence type="ECO:0000313" key="7">
    <source>
        <dbReference type="Proteomes" id="UP000290407"/>
    </source>
</evidence>
<dbReference type="SUPFAM" id="SSF46689">
    <property type="entry name" value="Homeodomain-like"/>
    <property type="match status" value="1"/>
</dbReference>
<dbReference type="GO" id="GO:0006355">
    <property type="term" value="P:regulation of DNA-templated transcription"/>
    <property type="evidence" value="ECO:0007669"/>
    <property type="project" value="InterPro"/>
</dbReference>
<keyword evidence="7" id="KW-1185">Reference proteome</keyword>
<dbReference type="Gene3D" id="1.10.10.60">
    <property type="entry name" value="Homeodomain-like"/>
    <property type="match status" value="1"/>
</dbReference>
<keyword evidence="1" id="KW-0547">Nucleotide-binding</keyword>
<comment type="caution">
    <text evidence="6">The sequence shown here is derived from an EMBL/GenBank/DDBJ whole genome shotgun (WGS) entry which is preliminary data.</text>
</comment>
<dbReference type="EMBL" id="SBLB01000001">
    <property type="protein sequence ID" value="RYC72109.1"/>
    <property type="molecule type" value="Genomic_DNA"/>
</dbReference>